<dbReference type="Pfam" id="PF03483">
    <property type="entry name" value="B3_4"/>
    <property type="match status" value="1"/>
</dbReference>
<evidence type="ECO:0000256" key="16">
    <source>
        <dbReference type="PROSITE-ProRule" id="PRU00209"/>
    </source>
</evidence>
<dbReference type="InterPro" id="IPR012340">
    <property type="entry name" value="NA-bd_OB-fold"/>
</dbReference>
<comment type="cofactor">
    <cofactor evidence="15">
        <name>Mg(2+)</name>
        <dbReference type="ChEBI" id="CHEBI:18420"/>
    </cofactor>
    <text evidence="15">Binds 2 magnesium ions per tetramer.</text>
</comment>
<keyword evidence="6 15" id="KW-0436">Ligase</keyword>
<dbReference type="GO" id="GO:0006432">
    <property type="term" value="P:phenylalanyl-tRNA aminoacylation"/>
    <property type="evidence" value="ECO:0007669"/>
    <property type="project" value="UniProtKB-UniRule"/>
</dbReference>
<dbReference type="GO" id="GO:0005524">
    <property type="term" value="F:ATP binding"/>
    <property type="evidence" value="ECO:0007669"/>
    <property type="project" value="UniProtKB-UniRule"/>
</dbReference>
<dbReference type="SMART" id="SM00873">
    <property type="entry name" value="B3_4"/>
    <property type="match status" value="1"/>
</dbReference>
<dbReference type="Gene3D" id="3.30.56.10">
    <property type="match status" value="2"/>
</dbReference>
<dbReference type="InterPro" id="IPR020825">
    <property type="entry name" value="Phe-tRNA_synthase-like_B3/B4"/>
</dbReference>
<dbReference type="OrthoDB" id="9805455at2"/>
<keyword evidence="9 15" id="KW-0067">ATP-binding</keyword>
<dbReference type="PANTHER" id="PTHR10947:SF0">
    <property type="entry name" value="PHENYLALANINE--TRNA LIGASE BETA SUBUNIT"/>
    <property type="match status" value="1"/>
</dbReference>
<feature type="binding site" evidence="15">
    <location>
        <position position="482"/>
    </location>
    <ligand>
        <name>Mg(2+)</name>
        <dbReference type="ChEBI" id="CHEBI:18420"/>
        <note>shared with alpha subunit</note>
    </ligand>
</feature>
<dbReference type="InterPro" id="IPR002547">
    <property type="entry name" value="tRNA-bd_dom"/>
</dbReference>
<feature type="binding site" evidence="15">
    <location>
        <position position="485"/>
    </location>
    <ligand>
        <name>Mg(2+)</name>
        <dbReference type="ChEBI" id="CHEBI:18420"/>
        <note>shared with alpha subunit</note>
    </ligand>
</feature>
<keyword evidence="10 15" id="KW-0460">Magnesium</keyword>
<dbReference type="InterPro" id="IPR005147">
    <property type="entry name" value="tRNA_synthase_B5-dom"/>
</dbReference>
<evidence type="ECO:0000256" key="12">
    <source>
        <dbReference type="ARBA" id="ARBA00022917"/>
    </source>
</evidence>
<dbReference type="Pfam" id="PF03484">
    <property type="entry name" value="B5"/>
    <property type="match status" value="1"/>
</dbReference>
<dbReference type="PROSITE" id="PS51483">
    <property type="entry name" value="B5"/>
    <property type="match status" value="1"/>
</dbReference>
<dbReference type="InterPro" id="IPR005121">
    <property type="entry name" value="Fdx_antiC-bd"/>
</dbReference>
<evidence type="ECO:0000256" key="8">
    <source>
        <dbReference type="ARBA" id="ARBA00022741"/>
    </source>
</evidence>
<dbReference type="GO" id="GO:0000287">
    <property type="term" value="F:magnesium ion binding"/>
    <property type="evidence" value="ECO:0007669"/>
    <property type="project" value="UniProtKB-UniRule"/>
</dbReference>
<dbReference type="SMART" id="SM00896">
    <property type="entry name" value="FDX-ACB"/>
    <property type="match status" value="1"/>
</dbReference>
<comment type="catalytic activity">
    <reaction evidence="14 15">
        <text>tRNA(Phe) + L-phenylalanine + ATP = L-phenylalanyl-tRNA(Phe) + AMP + diphosphate + H(+)</text>
        <dbReference type="Rhea" id="RHEA:19413"/>
        <dbReference type="Rhea" id="RHEA-COMP:9668"/>
        <dbReference type="Rhea" id="RHEA-COMP:9699"/>
        <dbReference type="ChEBI" id="CHEBI:15378"/>
        <dbReference type="ChEBI" id="CHEBI:30616"/>
        <dbReference type="ChEBI" id="CHEBI:33019"/>
        <dbReference type="ChEBI" id="CHEBI:58095"/>
        <dbReference type="ChEBI" id="CHEBI:78442"/>
        <dbReference type="ChEBI" id="CHEBI:78531"/>
        <dbReference type="ChEBI" id="CHEBI:456215"/>
        <dbReference type="EC" id="6.1.1.20"/>
    </reaction>
</comment>
<dbReference type="Gene3D" id="3.50.40.10">
    <property type="entry name" value="Phenylalanyl-trna Synthetase, Chain B, domain 3"/>
    <property type="match status" value="1"/>
</dbReference>
<protein>
    <recommendedName>
        <fullName evidence="15">Phenylalanine--tRNA ligase beta subunit</fullName>
        <ecNumber evidence="15">6.1.1.20</ecNumber>
    </recommendedName>
    <alternativeName>
        <fullName evidence="15">Phenylalanyl-tRNA synthetase beta subunit</fullName>
        <shortName evidence="15">PheRS</shortName>
    </alternativeName>
</protein>
<organism evidence="20 21">
    <name type="scientific">Anaerobacterium chartisolvens</name>
    <dbReference type="NCBI Taxonomy" id="1297424"/>
    <lineage>
        <taxon>Bacteria</taxon>
        <taxon>Bacillati</taxon>
        <taxon>Bacillota</taxon>
        <taxon>Clostridia</taxon>
        <taxon>Eubacteriales</taxon>
        <taxon>Oscillospiraceae</taxon>
        <taxon>Anaerobacterium</taxon>
    </lineage>
</organism>
<dbReference type="EC" id="6.1.1.20" evidence="15"/>
<evidence type="ECO:0000256" key="4">
    <source>
        <dbReference type="ARBA" id="ARBA00022490"/>
    </source>
</evidence>
<dbReference type="Pfam" id="PF03147">
    <property type="entry name" value="FDX-ACB"/>
    <property type="match status" value="1"/>
</dbReference>
<dbReference type="InterPro" id="IPR005146">
    <property type="entry name" value="B3/B4_tRNA-bd"/>
</dbReference>
<evidence type="ECO:0000256" key="10">
    <source>
        <dbReference type="ARBA" id="ARBA00022842"/>
    </source>
</evidence>
<dbReference type="GO" id="GO:0000049">
    <property type="term" value="F:tRNA binding"/>
    <property type="evidence" value="ECO:0007669"/>
    <property type="project" value="UniProtKB-UniRule"/>
</dbReference>
<evidence type="ECO:0000256" key="11">
    <source>
        <dbReference type="ARBA" id="ARBA00022884"/>
    </source>
</evidence>
<keyword evidence="5 16" id="KW-0820">tRNA-binding</keyword>
<dbReference type="PROSITE" id="PS51447">
    <property type="entry name" value="FDX_ACB"/>
    <property type="match status" value="1"/>
</dbReference>
<dbReference type="InterPro" id="IPR033714">
    <property type="entry name" value="tRNA_bind_bactPheRS"/>
</dbReference>
<reference evidence="20 21" key="1">
    <citation type="submission" date="2018-07" db="EMBL/GenBank/DDBJ databases">
        <title>Genomic Encyclopedia of Type Strains, Phase IV (KMG-IV): sequencing the most valuable type-strain genomes for metagenomic binning, comparative biology and taxonomic classification.</title>
        <authorList>
            <person name="Goeker M."/>
        </authorList>
    </citation>
    <scope>NUCLEOTIDE SEQUENCE [LARGE SCALE GENOMIC DNA]</scope>
    <source>
        <strain evidence="20 21">DSM 27016</strain>
    </source>
</reference>
<dbReference type="CDD" id="cd00769">
    <property type="entry name" value="PheRS_beta_core"/>
    <property type="match status" value="1"/>
</dbReference>
<keyword evidence="7 15" id="KW-0479">Metal-binding</keyword>
<comment type="subcellular location">
    <subcellularLocation>
        <location evidence="1 15">Cytoplasm</location>
    </subcellularLocation>
</comment>
<dbReference type="PANTHER" id="PTHR10947">
    <property type="entry name" value="PHENYLALANYL-TRNA SYNTHETASE BETA CHAIN AND LEUCINE-RICH REPEAT-CONTAINING PROTEIN 47"/>
    <property type="match status" value="1"/>
</dbReference>
<dbReference type="InterPro" id="IPR004532">
    <property type="entry name" value="Phe-tRNA-ligase_IIc_bsu_bact"/>
</dbReference>
<sequence>MKVPLKWLKEYVDINVTPQEYADALTLSGSKVEGIEKQGEEILNVVVGKIISQQKHPDADKLQVTGVNVGTGIIQIVTGAQNISVGNYVPVALDGSLLPGGKKIKKGKLRGIESEGMMCAIDELGYTRYDFPDADENGIYVLSPDMLAGKYCEDGASGGELDSKVLGMDIRDVLGINDSVVEFEITPNRPDCLSMLGIARETSATLGTKFTKPEIRVLETDEEASACAGVEIKDAGMCPRYCARIIKNVRIAPSPSWMKERLRAAGIRPINNIVDITNYVMLEMGQPMHAFDLDKLAGSKIIVRGAEPGEVIETLDGSERKLEPGMLVIADEQRPVAVAGVMGGSNSEISCDTTSILFESASFNGTCVRIGSKKLGMRTEASSRFEKGLDVNNVVDALDRAAQLITMLGAGQVAKGRIDCYPGEVPPRIIDLDCAAINKLLGTDIPREEMIAILKRLDIHVDESAGKITVPSFRMDIEETADIAEEVARFYGYNNIVPTLLEGKKPTRGVKTFKQRVEDKIRCIMTGEGLSEAYTYSFASPGVFDRINLPADSELRRAAVISNPLGADYSIMRTTTIPSMLEVLSTNYNRRIEEAWLFELSYTYHTNRSRISQVEGINEKGLPYENETLTVGMYGGADFFRLKGILEQLFGELKISNYEFVRESGNPIFHPGRTAAVVINGEAAGTIGEVHPDVLENYGIDTKAYIAVIEVEKLVSAAGEKIQYRPLPKFPAVSRDLSMLVADDVTVKQIEEIIRQRAGKILESVTLFDVYKGKQVPEGMKSVAYAITFRADDRTLTDEEVGKAMKKVLDGLKNNLEAELRQ</sequence>
<dbReference type="AlphaFoldDB" id="A0A369BAP6"/>
<dbReference type="InterPro" id="IPR045864">
    <property type="entry name" value="aa-tRNA-synth_II/BPL/LPL"/>
</dbReference>
<dbReference type="SUPFAM" id="SSF56037">
    <property type="entry name" value="PheT/TilS domain"/>
    <property type="match status" value="1"/>
</dbReference>
<evidence type="ECO:0000256" key="2">
    <source>
        <dbReference type="ARBA" id="ARBA00008653"/>
    </source>
</evidence>
<keyword evidence="13 15" id="KW-0030">Aminoacyl-tRNA synthetase</keyword>
<comment type="similarity">
    <text evidence="2 15">Belongs to the phenylalanyl-tRNA synthetase beta subunit family. Type 1 subfamily.</text>
</comment>
<evidence type="ECO:0000259" key="17">
    <source>
        <dbReference type="PROSITE" id="PS50886"/>
    </source>
</evidence>
<dbReference type="SUPFAM" id="SSF50249">
    <property type="entry name" value="Nucleic acid-binding proteins"/>
    <property type="match status" value="1"/>
</dbReference>
<dbReference type="Proteomes" id="UP000253034">
    <property type="component" value="Unassembled WGS sequence"/>
</dbReference>
<keyword evidence="12 15" id="KW-0648">Protein biosynthesis</keyword>
<dbReference type="RefSeq" id="WP_114297297.1">
    <property type="nucleotide sequence ID" value="NZ_QPJT01000007.1"/>
</dbReference>
<dbReference type="GO" id="GO:0009328">
    <property type="term" value="C:phenylalanine-tRNA ligase complex"/>
    <property type="evidence" value="ECO:0007669"/>
    <property type="project" value="TreeGrafter"/>
</dbReference>
<dbReference type="InterPro" id="IPR009061">
    <property type="entry name" value="DNA-bd_dom_put_sf"/>
</dbReference>
<evidence type="ECO:0000313" key="21">
    <source>
        <dbReference type="Proteomes" id="UP000253034"/>
    </source>
</evidence>
<feature type="domain" description="FDX-ACB" evidence="18">
    <location>
        <begin position="728"/>
        <end position="821"/>
    </location>
</feature>
<dbReference type="Pfam" id="PF01588">
    <property type="entry name" value="tRNA_bind"/>
    <property type="match status" value="1"/>
</dbReference>
<dbReference type="GO" id="GO:0004826">
    <property type="term" value="F:phenylalanine-tRNA ligase activity"/>
    <property type="evidence" value="ECO:0007669"/>
    <property type="project" value="UniProtKB-UniRule"/>
</dbReference>
<name>A0A369BAP6_9FIRM</name>
<dbReference type="InterPro" id="IPR041616">
    <property type="entry name" value="PheRS_beta_core"/>
</dbReference>
<feature type="domain" description="TRNA-binding" evidence="17">
    <location>
        <begin position="39"/>
        <end position="153"/>
    </location>
</feature>
<dbReference type="NCBIfam" id="NF045760">
    <property type="entry name" value="YtpR"/>
    <property type="match status" value="1"/>
</dbReference>
<evidence type="ECO:0000256" key="1">
    <source>
        <dbReference type="ARBA" id="ARBA00004496"/>
    </source>
</evidence>
<keyword evidence="8 15" id="KW-0547">Nucleotide-binding</keyword>
<evidence type="ECO:0000256" key="9">
    <source>
        <dbReference type="ARBA" id="ARBA00022840"/>
    </source>
</evidence>
<dbReference type="SUPFAM" id="SSF54991">
    <property type="entry name" value="Anticodon-binding domain of PheRS"/>
    <property type="match status" value="1"/>
</dbReference>
<keyword evidence="4 15" id="KW-0963">Cytoplasm</keyword>
<dbReference type="SUPFAM" id="SSF55681">
    <property type="entry name" value="Class II aaRS and biotin synthetases"/>
    <property type="match status" value="1"/>
</dbReference>
<dbReference type="InterPro" id="IPR036690">
    <property type="entry name" value="Fdx_antiC-bd_sf"/>
</dbReference>
<feature type="domain" description="B5" evidence="19">
    <location>
        <begin position="425"/>
        <end position="498"/>
    </location>
</feature>
<evidence type="ECO:0000256" key="15">
    <source>
        <dbReference type="HAMAP-Rule" id="MF_00283"/>
    </source>
</evidence>
<dbReference type="Gene3D" id="3.30.70.380">
    <property type="entry name" value="Ferrodoxin-fold anticodon-binding domain"/>
    <property type="match status" value="1"/>
</dbReference>
<dbReference type="NCBIfam" id="TIGR00472">
    <property type="entry name" value="pheT_bact"/>
    <property type="match status" value="1"/>
</dbReference>
<comment type="caution">
    <text evidence="20">The sequence shown here is derived from an EMBL/GenBank/DDBJ whole genome shotgun (WGS) entry which is preliminary data.</text>
</comment>
<evidence type="ECO:0000313" key="20">
    <source>
        <dbReference type="EMBL" id="RCX17587.1"/>
    </source>
</evidence>
<dbReference type="CDD" id="cd02796">
    <property type="entry name" value="tRNA_bind_bactPheRS"/>
    <property type="match status" value="1"/>
</dbReference>
<dbReference type="PROSITE" id="PS50886">
    <property type="entry name" value="TRBD"/>
    <property type="match status" value="1"/>
</dbReference>
<dbReference type="Pfam" id="PF17759">
    <property type="entry name" value="tRNA_synthFbeta"/>
    <property type="match status" value="1"/>
</dbReference>
<evidence type="ECO:0000259" key="18">
    <source>
        <dbReference type="PROSITE" id="PS51447"/>
    </source>
</evidence>
<dbReference type="InterPro" id="IPR045060">
    <property type="entry name" value="Phe-tRNA-ligase_IIc_bsu"/>
</dbReference>
<dbReference type="GO" id="GO:0140096">
    <property type="term" value="F:catalytic activity, acting on a protein"/>
    <property type="evidence" value="ECO:0007669"/>
    <property type="project" value="UniProtKB-ARBA"/>
</dbReference>
<feature type="binding site" evidence="15">
    <location>
        <position position="486"/>
    </location>
    <ligand>
        <name>Mg(2+)</name>
        <dbReference type="ChEBI" id="CHEBI:18420"/>
        <note>shared with alpha subunit</note>
    </ligand>
</feature>
<comment type="subunit">
    <text evidence="3 15">Tetramer of two alpha and two beta subunits.</text>
</comment>
<keyword evidence="11 16" id="KW-0694">RNA-binding</keyword>
<evidence type="ECO:0000256" key="5">
    <source>
        <dbReference type="ARBA" id="ARBA00022555"/>
    </source>
</evidence>
<evidence type="ECO:0000256" key="3">
    <source>
        <dbReference type="ARBA" id="ARBA00011209"/>
    </source>
</evidence>
<dbReference type="SMART" id="SM00874">
    <property type="entry name" value="B5"/>
    <property type="match status" value="1"/>
</dbReference>
<evidence type="ECO:0000256" key="7">
    <source>
        <dbReference type="ARBA" id="ARBA00022723"/>
    </source>
</evidence>
<accession>A0A369BAP6</accession>
<feature type="binding site" evidence="15">
    <location>
        <position position="476"/>
    </location>
    <ligand>
        <name>Mg(2+)</name>
        <dbReference type="ChEBI" id="CHEBI:18420"/>
        <note>shared with alpha subunit</note>
    </ligand>
</feature>
<evidence type="ECO:0000256" key="13">
    <source>
        <dbReference type="ARBA" id="ARBA00023146"/>
    </source>
</evidence>
<keyword evidence="21" id="KW-1185">Reference proteome</keyword>
<dbReference type="FunFam" id="3.30.70.380:FF:000001">
    <property type="entry name" value="Phenylalanine--tRNA ligase beta subunit"/>
    <property type="match status" value="1"/>
</dbReference>
<dbReference type="EMBL" id="QPJT01000007">
    <property type="protein sequence ID" value="RCX17587.1"/>
    <property type="molecule type" value="Genomic_DNA"/>
</dbReference>
<dbReference type="FunFam" id="3.50.40.10:FF:000001">
    <property type="entry name" value="Phenylalanine--tRNA ligase beta subunit"/>
    <property type="match status" value="1"/>
</dbReference>
<dbReference type="HAMAP" id="MF_00283">
    <property type="entry name" value="Phe_tRNA_synth_beta1"/>
    <property type="match status" value="1"/>
</dbReference>
<evidence type="ECO:0000256" key="6">
    <source>
        <dbReference type="ARBA" id="ARBA00022598"/>
    </source>
</evidence>
<dbReference type="GO" id="GO:0016740">
    <property type="term" value="F:transferase activity"/>
    <property type="evidence" value="ECO:0007669"/>
    <property type="project" value="UniProtKB-ARBA"/>
</dbReference>
<dbReference type="Gene3D" id="2.40.50.140">
    <property type="entry name" value="Nucleic acid-binding proteins"/>
    <property type="match status" value="1"/>
</dbReference>
<gene>
    <name evidence="15" type="primary">pheT</name>
    <name evidence="20" type="ORF">DFR58_107134</name>
</gene>
<evidence type="ECO:0000256" key="14">
    <source>
        <dbReference type="ARBA" id="ARBA00049255"/>
    </source>
</evidence>
<evidence type="ECO:0000259" key="19">
    <source>
        <dbReference type="PROSITE" id="PS51483"/>
    </source>
</evidence>
<proteinExistence type="inferred from homology"/>
<dbReference type="SUPFAM" id="SSF46955">
    <property type="entry name" value="Putative DNA-binding domain"/>
    <property type="match status" value="1"/>
</dbReference>
<dbReference type="Gene3D" id="3.30.930.10">
    <property type="entry name" value="Bira Bifunctional Protein, Domain 2"/>
    <property type="match status" value="1"/>
</dbReference>